<feature type="compositionally biased region" description="Basic and acidic residues" evidence="1">
    <location>
        <begin position="107"/>
        <end position="116"/>
    </location>
</feature>
<feature type="region of interest" description="Disordered" evidence="1">
    <location>
        <begin position="258"/>
        <end position="284"/>
    </location>
</feature>
<evidence type="ECO:0000313" key="3">
    <source>
        <dbReference type="Proteomes" id="UP000507470"/>
    </source>
</evidence>
<feature type="compositionally biased region" description="Polar residues" evidence="1">
    <location>
        <begin position="155"/>
        <end position="188"/>
    </location>
</feature>
<dbReference type="AlphaFoldDB" id="A0A6J8A1I8"/>
<feature type="region of interest" description="Disordered" evidence="1">
    <location>
        <begin position="95"/>
        <end position="188"/>
    </location>
</feature>
<name>A0A6J8A1I8_MYTCO</name>
<protein>
    <submittedName>
        <fullName evidence="2">Uncharacterized protein</fullName>
    </submittedName>
</protein>
<sequence length="321" mass="35930">MPNVQDLNERSTTLRYGQAVSVSDLQQVDRRPVTEVLGPTVSQGFNRRAVSMANIPAVPVSSNHLSGFLHQDQVTIPEDNAVYATVQKKINEDQDEAPYLTVVPGDNNKDFDREEQYTVNSSDDQKQQESQSSLRPRTCTSEFIYDYPDQRGTRTKTIPKNSDTVTMADSVDQSKSSATSSCETDGTNSGGYSYVTAPDKCLKSKDERIGKNLTEVDSSQIICGEKRHNHKTDSFEVNKSEGTSDEPDFHGYTNMYPQNTFNESDDKNNMCKENRLSETEEDSSCSDKCVTHSDKYVAHSDKWEAPSSSSCDTWTPPKKFF</sequence>
<feature type="compositionally biased region" description="Basic and acidic residues" evidence="1">
    <location>
        <begin position="264"/>
        <end position="278"/>
    </location>
</feature>
<dbReference type="Proteomes" id="UP000507470">
    <property type="component" value="Unassembled WGS sequence"/>
</dbReference>
<organism evidence="2 3">
    <name type="scientific">Mytilus coruscus</name>
    <name type="common">Sea mussel</name>
    <dbReference type="NCBI Taxonomy" id="42192"/>
    <lineage>
        <taxon>Eukaryota</taxon>
        <taxon>Metazoa</taxon>
        <taxon>Spiralia</taxon>
        <taxon>Lophotrochozoa</taxon>
        <taxon>Mollusca</taxon>
        <taxon>Bivalvia</taxon>
        <taxon>Autobranchia</taxon>
        <taxon>Pteriomorphia</taxon>
        <taxon>Mytilida</taxon>
        <taxon>Mytiloidea</taxon>
        <taxon>Mytilidae</taxon>
        <taxon>Mytilinae</taxon>
        <taxon>Mytilus</taxon>
    </lineage>
</organism>
<proteinExistence type="predicted"/>
<reference evidence="2 3" key="1">
    <citation type="submission" date="2020-06" db="EMBL/GenBank/DDBJ databases">
        <authorList>
            <person name="Li R."/>
            <person name="Bekaert M."/>
        </authorList>
    </citation>
    <scope>NUCLEOTIDE SEQUENCE [LARGE SCALE GENOMIC DNA]</scope>
    <source>
        <strain evidence="3">wild</strain>
    </source>
</reference>
<evidence type="ECO:0000313" key="2">
    <source>
        <dbReference type="EMBL" id="CAC5358626.1"/>
    </source>
</evidence>
<accession>A0A6J8A1I8</accession>
<keyword evidence="3" id="KW-1185">Reference proteome</keyword>
<feature type="region of interest" description="Disordered" evidence="1">
    <location>
        <begin position="302"/>
        <end position="321"/>
    </location>
</feature>
<dbReference type="OrthoDB" id="10323692at2759"/>
<gene>
    <name evidence="2" type="ORF">MCOR_1798</name>
</gene>
<dbReference type="EMBL" id="CACVKT020000380">
    <property type="protein sequence ID" value="CAC5358626.1"/>
    <property type="molecule type" value="Genomic_DNA"/>
</dbReference>
<evidence type="ECO:0000256" key="1">
    <source>
        <dbReference type="SAM" id="MobiDB-lite"/>
    </source>
</evidence>